<feature type="compositionally biased region" description="Polar residues" evidence="1">
    <location>
        <begin position="116"/>
        <end position="131"/>
    </location>
</feature>
<organism evidence="2 3">
    <name type="scientific">Sinorhizobium numidicum</name>
    <dbReference type="NCBI Taxonomy" id="680248"/>
    <lineage>
        <taxon>Bacteria</taxon>
        <taxon>Pseudomonadati</taxon>
        <taxon>Pseudomonadota</taxon>
        <taxon>Alphaproteobacteria</taxon>
        <taxon>Hyphomicrobiales</taxon>
        <taxon>Rhizobiaceae</taxon>
        <taxon>Sinorhizobium/Ensifer group</taxon>
        <taxon>Sinorhizobium</taxon>
    </lineage>
</organism>
<dbReference type="Proteomes" id="UP001235547">
    <property type="component" value="Chromosome 1"/>
</dbReference>
<sequence>MTPAERPCEETIRLALGRILDSKDFQRSERLRGFLAYVVEKELAGEGSQLKGYTIAVDVFGRSPTFNADSDPLVRVHAGKLRKLLKAFYEAEGVDEEWQITIPKGTYVPEYRRLSPRTSGNMGPSADQTGGSRRGRRPSWQPAPLSSPWAVLSVLPLLLFAPLPSPEMTLHIDAEAKLVNGSMAALRELPSVSVRVIGPEHEDTKRFAAMLREAALGHKTLARASAANDRHTPAASQALTFSITLAWHDAPAPGIRITLWHEGEGIPLRHDFIAADRLASEPDILYESTSLAAQLFALDGEIYAHAALEGVQSALMQCMSATARYRKLLTRGSFQEALECQQKLGPLNGDEPFFIISADSPLKVIGH</sequence>
<dbReference type="RefSeq" id="WP_280733669.1">
    <property type="nucleotide sequence ID" value="NZ_CP120368.1"/>
</dbReference>
<evidence type="ECO:0000313" key="3">
    <source>
        <dbReference type="Proteomes" id="UP001235547"/>
    </source>
</evidence>
<gene>
    <name evidence="2" type="ORF">PYH38_005254</name>
</gene>
<name>A0ABY8CWA0_9HYPH</name>
<protein>
    <submittedName>
        <fullName evidence="2">Uncharacterized protein</fullName>
    </submittedName>
</protein>
<evidence type="ECO:0000313" key="2">
    <source>
        <dbReference type="EMBL" id="WEX82909.1"/>
    </source>
</evidence>
<accession>A0ABY8CWA0</accession>
<reference evidence="2 3" key="1">
    <citation type="submission" date="2023-03" db="EMBL/GenBank/DDBJ databases">
        <authorList>
            <person name="Kaur S."/>
            <person name="Espinosa-Saiz D."/>
            <person name="Velazquez E."/>
            <person name="Menendez E."/>
            <person name="diCenzo G.C."/>
        </authorList>
    </citation>
    <scope>NUCLEOTIDE SEQUENCE [LARGE SCALE GENOMIC DNA]</scope>
    <source>
        <strain evidence="2 3">LMG 27395</strain>
    </source>
</reference>
<proteinExistence type="predicted"/>
<evidence type="ECO:0000256" key="1">
    <source>
        <dbReference type="SAM" id="MobiDB-lite"/>
    </source>
</evidence>
<feature type="region of interest" description="Disordered" evidence="1">
    <location>
        <begin position="113"/>
        <end position="141"/>
    </location>
</feature>
<keyword evidence="3" id="KW-1185">Reference proteome</keyword>
<dbReference type="EMBL" id="CP120371">
    <property type="protein sequence ID" value="WEX82909.1"/>
    <property type="molecule type" value="Genomic_DNA"/>
</dbReference>